<reference evidence="1" key="1">
    <citation type="submission" date="2023-04" db="EMBL/GenBank/DDBJ databases">
        <title>A chromosome-level genome assembly of the parasitoid wasp Eretmocerus hayati.</title>
        <authorList>
            <person name="Zhong Y."/>
            <person name="Liu S."/>
            <person name="Liu Y."/>
        </authorList>
    </citation>
    <scope>NUCLEOTIDE SEQUENCE</scope>
    <source>
        <strain evidence="1">ZJU_SS_LIU_2023</strain>
    </source>
</reference>
<comment type="caution">
    <text evidence="1">The sequence shown here is derived from an EMBL/GenBank/DDBJ whole genome shotgun (WGS) entry which is preliminary data.</text>
</comment>
<name>A0ACC2N127_9HYME</name>
<evidence type="ECO:0000313" key="1">
    <source>
        <dbReference type="EMBL" id="KAJ8664802.1"/>
    </source>
</evidence>
<proteinExistence type="predicted"/>
<sequence>MFKVDMNVTVLGNEHVIHGILYSKSRDMLEEDQSYWDCAHLWTEKCSAHAISSLARDRCVPALFKGPQHEPKDSHAPDQDEYAAEIAQYRMKREAERHPEQPHSQIVKDETREFIAVNFFPSTELGRY</sequence>
<organism evidence="1 2">
    <name type="scientific">Eretmocerus hayati</name>
    <dbReference type="NCBI Taxonomy" id="131215"/>
    <lineage>
        <taxon>Eukaryota</taxon>
        <taxon>Metazoa</taxon>
        <taxon>Ecdysozoa</taxon>
        <taxon>Arthropoda</taxon>
        <taxon>Hexapoda</taxon>
        <taxon>Insecta</taxon>
        <taxon>Pterygota</taxon>
        <taxon>Neoptera</taxon>
        <taxon>Endopterygota</taxon>
        <taxon>Hymenoptera</taxon>
        <taxon>Apocrita</taxon>
        <taxon>Proctotrupomorpha</taxon>
        <taxon>Chalcidoidea</taxon>
        <taxon>Aphelinidae</taxon>
        <taxon>Aphelininae</taxon>
        <taxon>Eretmocerus</taxon>
    </lineage>
</organism>
<accession>A0ACC2N127</accession>
<keyword evidence="2" id="KW-1185">Reference proteome</keyword>
<protein>
    <submittedName>
        <fullName evidence="1">Uncharacterized protein</fullName>
    </submittedName>
</protein>
<gene>
    <name evidence="1" type="ORF">QAD02_006464</name>
</gene>
<dbReference type="EMBL" id="CM056744">
    <property type="protein sequence ID" value="KAJ8664802.1"/>
    <property type="molecule type" value="Genomic_DNA"/>
</dbReference>
<dbReference type="Proteomes" id="UP001239111">
    <property type="component" value="Chromosome 4"/>
</dbReference>
<evidence type="ECO:0000313" key="2">
    <source>
        <dbReference type="Proteomes" id="UP001239111"/>
    </source>
</evidence>